<organism evidence="2 3">
    <name type="scientific">Candidatus Phycosocius spiralis</name>
    <dbReference type="NCBI Taxonomy" id="2815099"/>
    <lineage>
        <taxon>Bacteria</taxon>
        <taxon>Pseudomonadati</taxon>
        <taxon>Pseudomonadota</taxon>
        <taxon>Alphaproteobacteria</taxon>
        <taxon>Caulobacterales</taxon>
        <taxon>Caulobacterales incertae sedis</taxon>
        <taxon>Candidatus Phycosocius</taxon>
    </lineage>
</organism>
<evidence type="ECO:0000313" key="3">
    <source>
        <dbReference type="Proteomes" id="UP001161064"/>
    </source>
</evidence>
<evidence type="ECO:0008006" key="4">
    <source>
        <dbReference type="Google" id="ProtNLM"/>
    </source>
</evidence>
<feature type="transmembrane region" description="Helical" evidence="1">
    <location>
        <begin position="47"/>
        <end position="66"/>
    </location>
</feature>
<feature type="transmembrane region" description="Helical" evidence="1">
    <location>
        <begin position="12"/>
        <end position="35"/>
    </location>
</feature>
<keyword evidence="1" id="KW-0472">Membrane</keyword>
<name>A0ABQ4PVL8_9PROT</name>
<keyword evidence="3" id="KW-1185">Reference proteome</keyword>
<evidence type="ECO:0000256" key="1">
    <source>
        <dbReference type="SAM" id="Phobius"/>
    </source>
</evidence>
<keyword evidence="1" id="KW-1133">Transmembrane helix</keyword>
<dbReference type="RefSeq" id="WP_284359337.1">
    <property type="nucleotide sequence ID" value="NZ_BPFZ01000004.1"/>
</dbReference>
<evidence type="ECO:0000313" key="2">
    <source>
        <dbReference type="EMBL" id="GIU66708.1"/>
    </source>
</evidence>
<sequence>MLEASLSFLNAIFGSGLAVDLALIVLLIEFIYLALKGKNGTLKSRAFALVLALGPGACIMLALRAALTNAGIVWVALFLALSLPLHVGDLVSRKI</sequence>
<feature type="transmembrane region" description="Helical" evidence="1">
    <location>
        <begin position="72"/>
        <end position="91"/>
    </location>
</feature>
<reference evidence="2" key="2">
    <citation type="journal article" date="2023" name="ISME Commun">
        <title>Characterization of a bloom-associated alphaproteobacterial lineage, 'Candidatus Phycosocius': insights into freshwater algal-bacterial interactions.</title>
        <authorList>
            <person name="Tanabe Y."/>
            <person name="Yamaguchi H."/>
            <person name="Yoshida M."/>
            <person name="Kai A."/>
            <person name="Okazaki Y."/>
        </authorList>
    </citation>
    <scope>NUCLEOTIDE SEQUENCE</scope>
    <source>
        <strain evidence="2">BOTRYCO-1</strain>
    </source>
</reference>
<proteinExistence type="predicted"/>
<comment type="caution">
    <text evidence="2">The sequence shown here is derived from an EMBL/GenBank/DDBJ whole genome shotgun (WGS) entry which is preliminary data.</text>
</comment>
<dbReference type="Proteomes" id="UP001161064">
    <property type="component" value="Unassembled WGS sequence"/>
</dbReference>
<protein>
    <recommendedName>
        <fullName evidence="4">DUF2568 domain-containing protein</fullName>
    </recommendedName>
</protein>
<reference evidence="2" key="1">
    <citation type="submission" date="2021-05" db="EMBL/GenBank/DDBJ databases">
        <authorList>
            <person name="Tanabe Y."/>
        </authorList>
    </citation>
    <scope>NUCLEOTIDE SEQUENCE</scope>
    <source>
        <strain evidence="2">BOTRYCO-1</strain>
    </source>
</reference>
<dbReference type="EMBL" id="BPFZ01000004">
    <property type="protein sequence ID" value="GIU66708.1"/>
    <property type="molecule type" value="Genomic_DNA"/>
</dbReference>
<accession>A0ABQ4PVL8</accession>
<keyword evidence="1" id="KW-0812">Transmembrane</keyword>
<gene>
    <name evidence="2" type="ORF">PsB1_0862</name>
</gene>